<dbReference type="Proteomes" id="UP000886884">
    <property type="component" value="Unassembled WGS sequence"/>
</dbReference>
<proteinExistence type="predicted"/>
<evidence type="ECO:0000313" key="3">
    <source>
        <dbReference type="Proteomes" id="UP000886884"/>
    </source>
</evidence>
<dbReference type="EMBL" id="DVOT01000056">
    <property type="protein sequence ID" value="HIV26919.1"/>
    <property type="molecule type" value="Genomic_DNA"/>
</dbReference>
<dbReference type="AlphaFoldDB" id="A0A9D1TBI9"/>
<dbReference type="SUPFAM" id="SSF51726">
    <property type="entry name" value="UROD/MetE-like"/>
    <property type="match status" value="1"/>
</dbReference>
<sequence length="372" mass="42270">MTNRERVKAILHYQPVDRVPVVAFGYWNETLEKWAREGHITQAQCDGYYDNSPADNEIMQKLGFDFNWNSCLGGNVNLLPAFEEQEISREADGAIIKRDGNGLIVRVKPGVVSIPSEIGTTLTDRQAWEEHYVARLQYCEERIPVKALEAARAGDASRDIPLALHCGSLYGFVRNLMGVEELSYMQVDDEDLYAEIINTCAEVCYKVVEKILTFGVAFDYAHFWEDICFKNGPLVHPNVFARYVGPHYKRITDLLAKHGIDIVSLDCDGKIDKLLPIWLENGVNTMFPIEVGTWNASIAPWREQYGKQLRGVGGMDKRVFAQDRAAVDREIERLRPLVEMGGYIPCPDHRIAPDAIYGNVAYYCERFRHVFG</sequence>
<dbReference type="GO" id="GO:0004853">
    <property type="term" value="F:uroporphyrinogen decarboxylase activity"/>
    <property type="evidence" value="ECO:0007669"/>
    <property type="project" value="InterPro"/>
</dbReference>
<evidence type="ECO:0000313" key="2">
    <source>
        <dbReference type="EMBL" id="HIV26919.1"/>
    </source>
</evidence>
<accession>A0A9D1TBI9</accession>
<feature type="domain" description="Uroporphyrinogen decarboxylase (URO-D)" evidence="1">
    <location>
        <begin position="157"/>
        <end position="367"/>
    </location>
</feature>
<dbReference type="Pfam" id="PF01208">
    <property type="entry name" value="URO-D"/>
    <property type="match status" value="1"/>
</dbReference>
<protein>
    <recommendedName>
        <fullName evidence="1">Uroporphyrinogen decarboxylase (URO-D) domain-containing protein</fullName>
    </recommendedName>
</protein>
<gene>
    <name evidence="2" type="ORF">IAA64_03040</name>
</gene>
<comment type="caution">
    <text evidence="2">The sequence shown here is derived from an EMBL/GenBank/DDBJ whole genome shotgun (WGS) entry which is preliminary data.</text>
</comment>
<dbReference type="InterPro" id="IPR038071">
    <property type="entry name" value="UROD/MetE-like_sf"/>
</dbReference>
<dbReference type="Gene3D" id="3.20.20.210">
    <property type="match status" value="1"/>
</dbReference>
<reference evidence="2" key="1">
    <citation type="submission" date="2020-10" db="EMBL/GenBank/DDBJ databases">
        <authorList>
            <person name="Gilroy R."/>
        </authorList>
    </citation>
    <scope>NUCLEOTIDE SEQUENCE</scope>
    <source>
        <strain evidence="2">CHK183-6373</strain>
    </source>
</reference>
<dbReference type="GO" id="GO:0006779">
    <property type="term" value="P:porphyrin-containing compound biosynthetic process"/>
    <property type="evidence" value="ECO:0007669"/>
    <property type="project" value="InterPro"/>
</dbReference>
<name>A0A9D1TBI9_9FIRM</name>
<dbReference type="InterPro" id="IPR000257">
    <property type="entry name" value="Uroporphyrinogen_deCOase"/>
</dbReference>
<evidence type="ECO:0000259" key="1">
    <source>
        <dbReference type="Pfam" id="PF01208"/>
    </source>
</evidence>
<organism evidence="2 3">
    <name type="scientific">Candidatus Ornithocaccomicrobium faecavium</name>
    <dbReference type="NCBI Taxonomy" id="2840890"/>
    <lineage>
        <taxon>Bacteria</taxon>
        <taxon>Bacillati</taxon>
        <taxon>Bacillota</taxon>
        <taxon>Clostridia</taxon>
        <taxon>Candidatus Ornithocaccomicrobium</taxon>
    </lineage>
</organism>
<reference evidence="2" key="2">
    <citation type="journal article" date="2021" name="PeerJ">
        <title>Extensive microbial diversity within the chicken gut microbiome revealed by metagenomics and culture.</title>
        <authorList>
            <person name="Gilroy R."/>
            <person name="Ravi A."/>
            <person name="Getino M."/>
            <person name="Pursley I."/>
            <person name="Horton D.L."/>
            <person name="Alikhan N.F."/>
            <person name="Baker D."/>
            <person name="Gharbi K."/>
            <person name="Hall N."/>
            <person name="Watson M."/>
            <person name="Adriaenssens E.M."/>
            <person name="Foster-Nyarko E."/>
            <person name="Jarju S."/>
            <person name="Secka A."/>
            <person name="Antonio M."/>
            <person name="Oren A."/>
            <person name="Chaudhuri R.R."/>
            <person name="La Ragione R."/>
            <person name="Hildebrand F."/>
            <person name="Pallen M.J."/>
        </authorList>
    </citation>
    <scope>NUCLEOTIDE SEQUENCE</scope>
    <source>
        <strain evidence="2">CHK183-6373</strain>
    </source>
</reference>